<evidence type="ECO:0000313" key="1">
    <source>
        <dbReference type="EMBL" id="CEN37589.1"/>
    </source>
</evidence>
<dbReference type="Proteomes" id="UP000038055">
    <property type="component" value="Unassembled WGS sequence"/>
</dbReference>
<sequence>MKGKNNDFSIYFYHQGALRLFLKYVHNTDNSIRWVNSKGIIWDTAVIYHRRTRTKLQTLKNLDVVSPYSCTFVNAEIRQKVLHLPDVPNVSNAIDWALKRGFVFHYVNVYNNYNRLFIERIYL</sequence>
<dbReference type="AlphaFoldDB" id="A0A0B7HFY1"/>
<gene>
    <name evidence="1" type="ORF">CCYN2B_40142</name>
</gene>
<protein>
    <submittedName>
        <fullName evidence="1">Uncharacterized protein</fullName>
    </submittedName>
</protein>
<keyword evidence="2" id="KW-1185">Reference proteome</keyword>
<dbReference type="RefSeq" id="WP_041993227.1">
    <property type="nucleotide sequence ID" value="NZ_BQMH01000001.1"/>
</dbReference>
<organism evidence="1 2">
    <name type="scientific">Capnocytophaga cynodegmi</name>
    <dbReference type="NCBI Taxonomy" id="28189"/>
    <lineage>
        <taxon>Bacteria</taxon>
        <taxon>Pseudomonadati</taxon>
        <taxon>Bacteroidota</taxon>
        <taxon>Flavobacteriia</taxon>
        <taxon>Flavobacteriales</taxon>
        <taxon>Flavobacteriaceae</taxon>
        <taxon>Capnocytophaga</taxon>
    </lineage>
</organism>
<accession>A0A0B7HFY1</accession>
<name>A0A0B7HFY1_9FLAO</name>
<proteinExistence type="predicted"/>
<dbReference type="EMBL" id="CDOD01000034">
    <property type="protein sequence ID" value="CEN37589.1"/>
    <property type="molecule type" value="Genomic_DNA"/>
</dbReference>
<reference evidence="2" key="1">
    <citation type="submission" date="2015-01" db="EMBL/GenBank/DDBJ databases">
        <authorList>
            <person name="MANFREDI Pablo"/>
        </authorList>
    </citation>
    <scope>NUCLEOTIDE SEQUENCE [LARGE SCALE GENOMIC DNA]</scope>
    <source>
        <strain evidence="2">Ccyn2B</strain>
    </source>
</reference>
<evidence type="ECO:0000313" key="2">
    <source>
        <dbReference type="Proteomes" id="UP000038055"/>
    </source>
</evidence>